<dbReference type="Pfam" id="PF07714">
    <property type="entry name" value="PK_Tyr_Ser-Thr"/>
    <property type="match status" value="1"/>
</dbReference>
<protein>
    <submittedName>
        <fullName evidence="2">Kinase-like domain-containing protein</fullName>
    </submittedName>
</protein>
<comment type="caution">
    <text evidence="2">The sequence shown here is derived from an EMBL/GenBank/DDBJ whole genome shotgun (WGS) entry which is preliminary data.</text>
</comment>
<feature type="domain" description="Protein kinase" evidence="1">
    <location>
        <begin position="92"/>
        <end position="398"/>
    </location>
</feature>
<accession>A0A8H3M7P7</accession>
<keyword evidence="2" id="KW-0418">Kinase</keyword>
<dbReference type="OrthoDB" id="6718656at2759"/>
<organism evidence="2 3">
    <name type="scientific">Rhizophagus clarus</name>
    <dbReference type="NCBI Taxonomy" id="94130"/>
    <lineage>
        <taxon>Eukaryota</taxon>
        <taxon>Fungi</taxon>
        <taxon>Fungi incertae sedis</taxon>
        <taxon>Mucoromycota</taxon>
        <taxon>Glomeromycotina</taxon>
        <taxon>Glomeromycetes</taxon>
        <taxon>Glomerales</taxon>
        <taxon>Glomeraceae</taxon>
        <taxon>Rhizophagus</taxon>
    </lineage>
</organism>
<evidence type="ECO:0000313" key="2">
    <source>
        <dbReference type="EMBL" id="GES99061.1"/>
    </source>
</evidence>
<reference evidence="2" key="1">
    <citation type="submission" date="2019-10" db="EMBL/GenBank/DDBJ databases">
        <title>Conservation and host-specific expression of non-tandemly repeated heterogenous ribosome RNA gene in arbuscular mycorrhizal fungi.</title>
        <authorList>
            <person name="Maeda T."/>
            <person name="Kobayashi Y."/>
            <person name="Nakagawa T."/>
            <person name="Ezawa T."/>
            <person name="Yamaguchi K."/>
            <person name="Bino T."/>
            <person name="Nishimoto Y."/>
            <person name="Shigenobu S."/>
            <person name="Kawaguchi M."/>
        </authorList>
    </citation>
    <scope>NUCLEOTIDE SEQUENCE</scope>
    <source>
        <strain evidence="2">HR1</strain>
    </source>
</reference>
<dbReference type="InterPro" id="IPR051681">
    <property type="entry name" value="Ser/Thr_Kinases-Pseudokinases"/>
</dbReference>
<dbReference type="PROSITE" id="PS50011">
    <property type="entry name" value="PROTEIN_KINASE_DOM"/>
    <property type="match status" value="1"/>
</dbReference>
<name>A0A8H3M7P7_9GLOM</name>
<dbReference type="InterPro" id="IPR001245">
    <property type="entry name" value="Ser-Thr/Tyr_kinase_cat_dom"/>
</dbReference>
<evidence type="ECO:0000259" key="1">
    <source>
        <dbReference type="PROSITE" id="PS50011"/>
    </source>
</evidence>
<gene>
    <name evidence="2" type="ORF">RCL2_002558000</name>
</gene>
<dbReference type="SUPFAM" id="SSF56112">
    <property type="entry name" value="Protein kinase-like (PK-like)"/>
    <property type="match status" value="1"/>
</dbReference>
<dbReference type="EMBL" id="BLAL01000278">
    <property type="protein sequence ID" value="GES99061.1"/>
    <property type="molecule type" value="Genomic_DNA"/>
</dbReference>
<dbReference type="PANTHER" id="PTHR44329">
    <property type="entry name" value="SERINE/THREONINE-PROTEIN KINASE TNNI3K-RELATED"/>
    <property type="match status" value="1"/>
</dbReference>
<proteinExistence type="predicted"/>
<dbReference type="Gene3D" id="1.10.510.10">
    <property type="entry name" value="Transferase(Phosphotransferase) domain 1"/>
    <property type="match status" value="1"/>
</dbReference>
<dbReference type="AlphaFoldDB" id="A0A8H3M7P7"/>
<dbReference type="Proteomes" id="UP000615446">
    <property type="component" value="Unassembled WGS sequence"/>
</dbReference>
<dbReference type="GO" id="GO:0004674">
    <property type="term" value="F:protein serine/threonine kinase activity"/>
    <property type="evidence" value="ECO:0007669"/>
    <property type="project" value="TreeGrafter"/>
</dbReference>
<sequence length="470" mass="54857">MSKNFNNVKNTNLEISNECKQEILEQIYGLCSDCKQPKTYYDWCQNCCSKGFKHDFNKWTSGNKYVDKFIQETQQKARCRTEVIEWIPYNRLRNIKYLTKGGFSTIYKAIWLDTTIRPGLGNEFQLCNQDSSYLHFDENDYRIAKEIDVKSPLNKNEEGRYVILKNLNNSSNINDDFLNEWKNYLQCVNSAYNNNTYLVVRIYGITQDPETLNYMIVMKLINGGNLRTNLLTKKYNPFEKYKNLMGIAKLLLTLHESNLVRGDFHSGNILLDSRDINYISDFGLSRPVNKTINSNEIYGVIPYMAPEVLRGKQYTKAADIYSFGIIMWEFTSGIPAFNDRSHDFDLSLDICEGLRPKILESTLPVYARLMKRCWDSDPNKSPTADELVEILTCWYDYYPKTKLSDRIPVSRNVPITRNHPLSCYTSRKIDYSAKLNENLNQNELIVTYEKKEYNNETILLSENLGIEIFI</sequence>
<evidence type="ECO:0000313" key="3">
    <source>
        <dbReference type="Proteomes" id="UP000615446"/>
    </source>
</evidence>
<keyword evidence="2" id="KW-0808">Transferase</keyword>
<dbReference type="InterPro" id="IPR011009">
    <property type="entry name" value="Kinase-like_dom_sf"/>
</dbReference>
<dbReference type="GO" id="GO:0005524">
    <property type="term" value="F:ATP binding"/>
    <property type="evidence" value="ECO:0007669"/>
    <property type="project" value="InterPro"/>
</dbReference>
<dbReference type="InterPro" id="IPR000719">
    <property type="entry name" value="Prot_kinase_dom"/>
</dbReference>